<dbReference type="Proteomes" id="UP000191408">
    <property type="component" value="Unassembled WGS sequence"/>
</dbReference>
<accession>A0A1V6NQZ5</accession>
<keyword evidence="2" id="KW-1185">Reference proteome</keyword>
<reference evidence="2" key="1">
    <citation type="journal article" date="2017" name="Nat. Microbiol.">
        <title>Global analysis of biosynthetic gene clusters reveals vast potential of secondary metabolite production in Penicillium species.</title>
        <authorList>
            <person name="Nielsen J.C."/>
            <person name="Grijseels S."/>
            <person name="Prigent S."/>
            <person name="Ji B."/>
            <person name="Dainat J."/>
            <person name="Nielsen K.F."/>
            <person name="Frisvad J.C."/>
            <person name="Workman M."/>
            <person name="Nielsen J."/>
        </authorList>
    </citation>
    <scope>NUCLEOTIDE SEQUENCE [LARGE SCALE GENOMIC DNA]</scope>
    <source>
        <strain evidence="2">IBT 4502</strain>
    </source>
</reference>
<name>A0A1V6NQZ5_PENPO</name>
<protein>
    <submittedName>
        <fullName evidence="1">Uncharacterized protein</fullName>
    </submittedName>
</protein>
<sequence>MSDDAAMKAVVGEEALSAEGKLYLEFLENFG</sequence>
<gene>
    <name evidence="1" type="ORF">PENPOL_c004G04688</name>
</gene>
<proteinExistence type="predicted"/>
<dbReference type="AlphaFoldDB" id="A0A1V6NQZ5"/>
<evidence type="ECO:0000313" key="2">
    <source>
        <dbReference type="Proteomes" id="UP000191408"/>
    </source>
</evidence>
<evidence type="ECO:0000313" key="1">
    <source>
        <dbReference type="EMBL" id="OQD66952.1"/>
    </source>
</evidence>
<organism evidence="1 2">
    <name type="scientific">Penicillium polonicum</name>
    <dbReference type="NCBI Taxonomy" id="60169"/>
    <lineage>
        <taxon>Eukaryota</taxon>
        <taxon>Fungi</taxon>
        <taxon>Dikarya</taxon>
        <taxon>Ascomycota</taxon>
        <taxon>Pezizomycotina</taxon>
        <taxon>Eurotiomycetes</taxon>
        <taxon>Eurotiomycetidae</taxon>
        <taxon>Eurotiales</taxon>
        <taxon>Aspergillaceae</taxon>
        <taxon>Penicillium</taxon>
    </lineage>
</organism>
<comment type="caution">
    <text evidence="1">The sequence shown here is derived from an EMBL/GenBank/DDBJ whole genome shotgun (WGS) entry which is preliminary data.</text>
</comment>
<dbReference type="EMBL" id="MDYM01000004">
    <property type="protein sequence ID" value="OQD66952.1"/>
    <property type="molecule type" value="Genomic_DNA"/>
</dbReference>